<evidence type="ECO:0000313" key="2">
    <source>
        <dbReference type="EMBL" id="XCD06169.1"/>
    </source>
</evidence>
<name>A0AAU8B1J6_9CAUD</name>
<protein>
    <submittedName>
        <fullName evidence="2">Uncharacterized protein</fullName>
    </submittedName>
</protein>
<dbReference type="EMBL" id="PP511380">
    <property type="protein sequence ID" value="XCD03728.1"/>
    <property type="molecule type" value="Genomic_DNA"/>
</dbReference>
<organism evidence="2">
    <name type="scientific">Dulem virus 29</name>
    <dbReference type="NCBI Taxonomy" id="3145747"/>
    <lineage>
        <taxon>Viruses</taxon>
        <taxon>Duplodnaviria</taxon>
        <taxon>Heunggongvirae</taxon>
        <taxon>Uroviricota</taxon>
        <taxon>Caudoviricetes</taxon>
    </lineage>
</organism>
<accession>A0AAU8B1J6</accession>
<proteinExistence type="predicted"/>
<reference evidence="2" key="1">
    <citation type="submission" date="2024-03" db="EMBL/GenBank/DDBJ databases">
        <title>Diverse circular DNA viruses in blood, oral, and fecal samples of captive lemurs.</title>
        <authorList>
            <person name="Paietta E.N."/>
            <person name="Kraberger S."/>
            <person name="Lund M.C."/>
            <person name="Custer J.M."/>
            <person name="Vargas K.M."/>
            <person name="Ehmke E.E."/>
            <person name="Yoder A.D."/>
            <person name="Varsani A."/>
        </authorList>
    </citation>
    <scope>NUCLEOTIDE SEQUENCE</scope>
    <source>
        <strain evidence="1">Duke_21_2</strain>
        <strain evidence="2">Duke_25FS_5</strain>
    </source>
</reference>
<dbReference type="EMBL" id="PP511642">
    <property type="protein sequence ID" value="XCD06169.1"/>
    <property type="molecule type" value="Genomic_DNA"/>
</dbReference>
<sequence length="30" mass="3595">MKDIGTPEKTLTCLKIYDIKYYSIMRQIND</sequence>
<evidence type="ECO:0000313" key="1">
    <source>
        <dbReference type="EMBL" id="XCD03728.1"/>
    </source>
</evidence>